<evidence type="ECO:0000256" key="2">
    <source>
        <dbReference type="SAM" id="Phobius"/>
    </source>
</evidence>
<feature type="compositionally biased region" description="Basic and acidic residues" evidence="1">
    <location>
        <begin position="1"/>
        <end position="27"/>
    </location>
</feature>
<dbReference type="EMBL" id="JBICBT010001278">
    <property type="protein sequence ID" value="KAL3075388.1"/>
    <property type="molecule type" value="Genomic_DNA"/>
</dbReference>
<organism evidence="3 4">
    <name type="scientific">Heterodera trifolii</name>
    <dbReference type="NCBI Taxonomy" id="157864"/>
    <lineage>
        <taxon>Eukaryota</taxon>
        <taxon>Metazoa</taxon>
        <taxon>Ecdysozoa</taxon>
        <taxon>Nematoda</taxon>
        <taxon>Chromadorea</taxon>
        <taxon>Rhabditida</taxon>
        <taxon>Tylenchina</taxon>
        <taxon>Tylenchomorpha</taxon>
        <taxon>Tylenchoidea</taxon>
        <taxon>Heteroderidae</taxon>
        <taxon>Heteroderinae</taxon>
        <taxon>Heterodera</taxon>
    </lineage>
</organism>
<evidence type="ECO:0000313" key="3">
    <source>
        <dbReference type="EMBL" id="KAL3075388.1"/>
    </source>
</evidence>
<feature type="transmembrane region" description="Helical" evidence="2">
    <location>
        <begin position="129"/>
        <end position="151"/>
    </location>
</feature>
<dbReference type="AlphaFoldDB" id="A0ABD2I893"/>
<feature type="transmembrane region" description="Helical" evidence="2">
    <location>
        <begin position="38"/>
        <end position="58"/>
    </location>
</feature>
<comment type="caution">
    <text evidence="3">The sequence shown here is derived from an EMBL/GenBank/DDBJ whole genome shotgun (WGS) entry which is preliminary data.</text>
</comment>
<feature type="region of interest" description="Disordered" evidence="1">
    <location>
        <begin position="1"/>
        <end position="36"/>
    </location>
</feature>
<gene>
    <name evidence="3" type="ORF">niasHT_033618</name>
</gene>
<keyword evidence="2" id="KW-1133">Transmembrane helix</keyword>
<keyword evidence="2" id="KW-0812">Transmembrane</keyword>
<feature type="region of interest" description="Disordered" evidence="1">
    <location>
        <begin position="160"/>
        <end position="189"/>
    </location>
</feature>
<keyword evidence="2" id="KW-0472">Membrane</keyword>
<evidence type="ECO:0000256" key="1">
    <source>
        <dbReference type="SAM" id="MobiDB-lite"/>
    </source>
</evidence>
<protein>
    <submittedName>
        <fullName evidence="3">Uncharacterized protein</fullName>
    </submittedName>
</protein>
<keyword evidence="4" id="KW-1185">Reference proteome</keyword>
<reference evidence="3 4" key="1">
    <citation type="submission" date="2024-10" db="EMBL/GenBank/DDBJ databases">
        <authorList>
            <person name="Kim D."/>
        </authorList>
    </citation>
    <scope>NUCLEOTIDE SEQUENCE [LARGE SCALE GENOMIC DNA]</scope>
    <source>
        <strain evidence="3">BH-2024</strain>
    </source>
</reference>
<dbReference type="Proteomes" id="UP001620626">
    <property type="component" value="Unassembled WGS sequence"/>
</dbReference>
<proteinExistence type="predicted"/>
<name>A0ABD2I893_9BILA</name>
<sequence>MEEKSKDEAKVEEKPKKDEAKEKEKQARRNSRSPARKWAGSMGVLVAGGPSPWEYWLLEGRALSEYWMPVGRALGVFGYRRTELLGCWLLCVRPLSYKSPVLCVPIEFGTNFVHHLIEFSKPPPLNVPLAVMVLLILLQLCHIILTLFYGYRRRRRRPHVRFPTNQDQHHTNERKNEQFKKREEPREAENGLRNLSNSVVFREKPKAFPINDKGKMDGLATKSRNMDKPIYALASIPEEEEEDEYFEDCYYQTTWV</sequence>
<feature type="compositionally biased region" description="Basic and acidic residues" evidence="1">
    <location>
        <begin position="167"/>
        <end position="189"/>
    </location>
</feature>
<accession>A0ABD2I893</accession>
<evidence type="ECO:0000313" key="4">
    <source>
        <dbReference type="Proteomes" id="UP001620626"/>
    </source>
</evidence>